<dbReference type="InterPro" id="IPR036453">
    <property type="entry name" value="GluRdtase_dimer_dom_sf"/>
</dbReference>
<dbReference type="GO" id="GO:0033014">
    <property type="term" value="P:tetrapyrrole biosynthetic process"/>
    <property type="evidence" value="ECO:0007669"/>
    <property type="project" value="InterPro"/>
</dbReference>
<sequence length="111" mass="12971">MDSFETVPTIKNLRALVETIRITELERCLLKIKHDIPKKTRRAIKDLSRGMMNKVLHGPMEHLRCDESNSRPLSEILKNMHALNRMFSLETDASILEQKIRAKMEQSRKES</sequence>
<dbReference type="Proteomes" id="UP000631114">
    <property type="component" value="Unassembled WGS sequence"/>
</dbReference>
<dbReference type="OrthoDB" id="424281at2759"/>
<dbReference type="Pfam" id="PF00745">
    <property type="entry name" value="GlutR_dimer"/>
    <property type="match status" value="1"/>
</dbReference>
<dbReference type="PANTHER" id="PTHR43120:SF1">
    <property type="entry name" value="GLUTAMYL-TRNA REDUCTASE 1, CHLOROPLASTIC"/>
    <property type="match status" value="1"/>
</dbReference>
<comment type="caution">
    <text evidence="2">The sequence shown here is derived from an EMBL/GenBank/DDBJ whole genome shotgun (WGS) entry which is preliminary data.</text>
</comment>
<evidence type="ECO:0000259" key="1">
    <source>
        <dbReference type="Pfam" id="PF00745"/>
    </source>
</evidence>
<dbReference type="InterPro" id="IPR015896">
    <property type="entry name" value="4pyrrol_synth_GluRdtase_dimer"/>
</dbReference>
<feature type="domain" description="Tetrapyrrole biosynthesis glutamyl-tRNA reductase dimerisation" evidence="1">
    <location>
        <begin position="2"/>
        <end position="89"/>
    </location>
</feature>
<dbReference type="SUPFAM" id="SSF69075">
    <property type="entry name" value="Glutamyl tRNA-reductase dimerization domain"/>
    <property type="match status" value="1"/>
</dbReference>
<gene>
    <name evidence="2" type="ORF">IFM89_013129</name>
</gene>
<name>A0A835M8P1_9MAGN</name>
<dbReference type="GO" id="GO:0008883">
    <property type="term" value="F:glutamyl-tRNA reductase activity"/>
    <property type="evidence" value="ECO:0007669"/>
    <property type="project" value="InterPro"/>
</dbReference>
<proteinExistence type="predicted"/>
<accession>A0A835M8P1</accession>
<dbReference type="AlphaFoldDB" id="A0A835M8P1"/>
<evidence type="ECO:0000313" key="3">
    <source>
        <dbReference type="Proteomes" id="UP000631114"/>
    </source>
</evidence>
<evidence type="ECO:0000313" key="2">
    <source>
        <dbReference type="EMBL" id="KAF9620512.1"/>
    </source>
</evidence>
<keyword evidence="3" id="KW-1185">Reference proteome</keyword>
<reference evidence="2 3" key="1">
    <citation type="submission" date="2020-10" db="EMBL/GenBank/DDBJ databases">
        <title>The Coptis chinensis genome and diversification of protoberbering-type alkaloids.</title>
        <authorList>
            <person name="Wang B."/>
            <person name="Shu S."/>
            <person name="Song C."/>
            <person name="Liu Y."/>
        </authorList>
    </citation>
    <scope>NUCLEOTIDE SEQUENCE [LARGE SCALE GENOMIC DNA]</scope>
    <source>
        <strain evidence="2">HL-2020</strain>
        <tissue evidence="2">Leaf</tissue>
    </source>
</reference>
<dbReference type="PANTHER" id="PTHR43120">
    <property type="entry name" value="GLUTAMYL-TRNA REDUCTASE 1, CHLOROPLASTIC"/>
    <property type="match status" value="1"/>
</dbReference>
<dbReference type="EMBL" id="JADFTS010000002">
    <property type="protein sequence ID" value="KAF9620512.1"/>
    <property type="molecule type" value="Genomic_DNA"/>
</dbReference>
<organism evidence="2 3">
    <name type="scientific">Coptis chinensis</name>
    <dbReference type="NCBI Taxonomy" id="261450"/>
    <lineage>
        <taxon>Eukaryota</taxon>
        <taxon>Viridiplantae</taxon>
        <taxon>Streptophyta</taxon>
        <taxon>Embryophyta</taxon>
        <taxon>Tracheophyta</taxon>
        <taxon>Spermatophyta</taxon>
        <taxon>Magnoliopsida</taxon>
        <taxon>Ranunculales</taxon>
        <taxon>Ranunculaceae</taxon>
        <taxon>Coptidoideae</taxon>
        <taxon>Coptis</taxon>
    </lineage>
</organism>
<protein>
    <recommendedName>
        <fullName evidence="1">Tetrapyrrole biosynthesis glutamyl-tRNA reductase dimerisation domain-containing protein</fullName>
    </recommendedName>
</protein>
<dbReference type="GO" id="GO:0050661">
    <property type="term" value="F:NADP binding"/>
    <property type="evidence" value="ECO:0007669"/>
    <property type="project" value="InterPro"/>
</dbReference>